<dbReference type="Gene3D" id="2.130.10.10">
    <property type="entry name" value="YVTN repeat-like/Quinoprotein amine dehydrogenase"/>
    <property type="match status" value="2"/>
</dbReference>
<gene>
    <name evidence="13" type="ORF">AFM12_09140</name>
</gene>
<dbReference type="Pfam" id="PF07495">
    <property type="entry name" value="Y_Y_Y"/>
    <property type="match status" value="1"/>
</dbReference>
<keyword evidence="14" id="KW-1185">Reference proteome</keyword>
<dbReference type="EMBL" id="LGTQ01000006">
    <property type="protein sequence ID" value="KPM48738.1"/>
    <property type="molecule type" value="Genomic_DNA"/>
</dbReference>
<dbReference type="PANTHER" id="PTHR24421:SF10">
    <property type="entry name" value="NITRATE_NITRITE SENSOR PROTEIN NARQ"/>
    <property type="match status" value="1"/>
</dbReference>
<evidence type="ECO:0000256" key="2">
    <source>
        <dbReference type="ARBA" id="ARBA00012438"/>
    </source>
</evidence>
<dbReference type="AlphaFoldDB" id="A0A0P7C5X5"/>
<evidence type="ECO:0000256" key="4">
    <source>
        <dbReference type="ARBA" id="ARBA00022679"/>
    </source>
</evidence>
<evidence type="ECO:0000256" key="5">
    <source>
        <dbReference type="ARBA" id="ARBA00022741"/>
    </source>
</evidence>
<dbReference type="GO" id="GO:0046983">
    <property type="term" value="F:protein dimerization activity"/>
    <property type="evidence" value="ECO:0007669"/>
    <property type="project" value="InterPro"/>
</dbReference>
<dbReference type="InterPro" id="IPR011712">
    <property type="entry name" value="Sig_transdc_His_kin_sub3_dim/P"/>
</dbReference>
<keyword evidence="6" id="KW-0418">Kinase</keyword>
<protein>
    <recommendedName>
        <fullName evidence="2">histidine kinase</fullName>
        <ecNumber evidence="2">2.7.13.3</ecNumber>
    </recommendedName>
</protein>
<dbReference type="PANTHER" id="PTHR24421">
    <property type="entry name" value="NITRATE/NITRITE SENSOR PROTEIN NARX-RELATED"/>
    <property type="match status" value="1"/>
</dbReference>
<dbReference type="Gene3D" id="1.20.5.1930">
    <property type="match status" value="1"/>
</dbReference>
<dbReference type="OrthoDB" id="9806995at2"/>
<keyword evidence="9" id="KW-0472">Membrane</keyword>
<evidence type="ECO:0000259" key="10">
    <source>
        <dbReference type="Pfam" id="PF02518"/>
    </source>
</evidence>
<dbReference type="Gene3D" id="3.30.565.10">
    <property type="entry name" value="Histidine kinase-like ATPase, C-terminal domain"/>
    <property type="match status" value="1"/>
</dbReference>
<evidence type="ECO:0000259" key="12">
    <source>
        <dbReference type="Pfam" id="PF07730"/>
    </source>
</evidence>
<comment type="caution">
    <text evidence="13">The sequence shown here is derived from an EMBL/GenBank/DDBJ whole genome shotgun (WGS) entry which is preliminary data.</text>
</comment>
<keyword evidence="8" id="KW-0902">Two-component regulatory system</keyword>
<dbReference type="Pfam" id="PF07730">
    <property type="entry name" value="HisKA_3"/>
    <property type="match status" value="1"/>
</dbReference>
<keyword evidence="9" id="KW-0812">Transmembrane</keyword>
<name>A0A0P7C5X5_9BACT</name>
<feature type="transmembrane region" description="Helical" evidence="9">
    <location>
        <begin position="800"/>
        <end position="818"/>
    </location>
</feature>
<dbReference type="SUPFAM" id="SSF63829">
    <property type="entry name" value="Calcium-dependent phosphotriesterase"/>
    <property type="match status" value="2"/>
</dbReference>
<evidence type="ECO:0000256" key="1">
    <source>
        <dbReference type="ARBA" id="ARBA00000085"/>
    </source>
</evidence>
<dbReference type="InterPro" id="IPR050482">
    <property type="entry name" value="Sensor_HK_TwoCompSys"/>
</dbReference>
<dbReference type="SUPFAM" id="SSF55874">
    <property type="entry name" value="ATPase domain of HSP90 chaperone/DNA topoisomerase II/histidine kinase"/>
    <property type="match status" value="1"/>
</dbReference>
<proteinExistence type="predicted"/>
<dbReference type="GO" id="GO:0005524">
    <property type="term" value="F:ATP binding"/>
    <property type="evidence" value="ECO:0007669"/>
    <property type="project" value="UniProtKB-KW"/>
</dbReference>
<dbReference type="GO" id="GO:0000155">
    <property type="term" value="F:phosphorelay sensor kinase activity"/>
    <property type="evidence" value="ECO:0007669"/>
    <property type="project" value="InterPro"/>
</dbReference>
<evidence type="ECO:0000256" key="6">
    <source>
        <dbReference type="ARBA" id="ARBA00022777"/>
    </source>
</evidence>
<evidence type="ECO:0000313" key="13">
    <source>
        <dbReference type="EMBL" id="KPM48738.1"/>
    </source>
</evidence>
<reference evidence="13 14" key="1">
    <citation type="submission" date="2015-07" db="EMBL/GenBank/DDBJ databases">
        <title>The draft genome sequence of Leadbetterella sp. JN14-9.</title>
        <authorList>
            <person name="Liu Y."/>
            <person name="Du J."/>
            <person name="Shao Z."/>
        </authorList>
    </citation>
    <scope>NUCLEOTIDE SEQUENCE [LARGE SCALE GENOMIC DNA]</scope>
    <source>
        <strain evidence="13 14">JN14-9</strain>
    </source>
</reference>
<feature type="domain" description="Two component regulator three Y" evidence="11">
    <location>
        <begin position="731"/>
        <end position="792"/>
    </location>
</feature>
<evidence type="ECO:0000256" key="8">
    <source>
        <dbReference type="ARBA" id="ARBA00023012"/>
    </source>
</evidence>
<dbReference type="InterPro" id="IPR011123">
    <property type="entry name" value="Y_Y_Y"/>
</dbReference>
<feature type="domain" description="Histidine kinase/HSP90-like ATPase" evidence="10">
    <location>
        <begin position="943"/>
        <end position="1012"/>
    </location>
</feature>
<keyword evidence="4" id="KW-0808">Transferase</keyword>
<keyword evidence="3" id="KW-0597">Phosphoprotein</keyword>
<dbReference type="Proteomes" id="UP000050454">
    <property type="component" value="Unassembled WGS sequence"/>
</dbReference>
<dbReference type="CDD" id="cd16917">
    <property type="entry name" value="HATPase_UhpB-NarQ-NarX-like"/>
    <property type="match status" value="1"/>
</dbReference>
<accession>A0A0P7C5X5</accession>
<dbReference type="STRING" id="1605367.AFM12_09140"/>
<dbReference type="PROSITE" id="PS51257">
    <property type="entry name" value="PROKAR_LIPOPROTEIN"/>
    <property type="match status" value="1"/>
</dbReference>
<evidence type="ECO:0000256" key="3">
    <source>
        <dbReference type="ARBA" id="ARBA00022553"/>
    </source>
</evidence>
<comment type="catalytic activity">
    <reaction evidence="1">
        <text>ATP + protein L-histidine = ADP + protein N-phospho-L-histidine.</text>
        <dbReference type="EC" id="2.7.13.3"/>
    </reaction>
</comment>
<dbReference type="InterPro" id="IPR036890">
    <property type="entry name" value="HATPase_C_sf"/>
</dbReference>
<evidence type="ECO:0000256" key="9">
    <source>
        <dbReference type="SAM" id="Phobius"/>
    </source>
</evidence>
<dbReference type="InterPro" id="IPR003594">
    <property type="entry name" value="HATPase_dom"/>
</dbReference>
<dbReference type="InterPro" id="IPR015943">
    <property type="entry name" value="WD40/YVTN_repeat-like_dom_sf"/>
</dbReference>
<evidence type="ECO:0000256" key="7">
    <source>
        <dbReference type="ARBA" id="ARBA00022840"/>
    </source>
</evidence>
<dbReference type="Pfam" id="PF02518">
    <property type="entry name" value="HATPase_c"/>
    <property type="match status" value="1"/>
</dbReference>
<organism evidence="13 14">
    <name type="scientific">Jiulongibacter sediminis</name>
    <dbReference type="NCBI Taxonomy" id="1605367"/>
    <lineage>
        <taxon>Bacteria</taxon>
        <taxon>Pseudomonadati</taxon>
        <taxon>Bacteroidota</taxon>
        <taxon>Cytophagia</taxon>
        <taxon>Cytophagales</taxon>
        <taxon>Leadbetterellaceae</taxon>
        <taxon>Jiulongibacter</taxon>
    </lineage>
</organism>
<dbReference type="InterPro" id="IPR013783">
    <property type="entry name" value="Ig-like_fold"/>
</dbReference>
<evidence type="ECO:0000259" key="11">
    <source>
        <dbReference type="Pfam" id="PF07495"/>
    </source>
</evidence>
<keyword evidence="9" id="KW-1133">Transmembrane helix</keyword>
<dbReference type="EC" id="2.7.13.3" evidence="2"/>
<evidence type="ECO:0000313" key="14">
    <source>
        <dbReference type="Proteomes" id="UP000050454"/>
    </source>
</evidence>
<dbReference type="GO" id="GO:0016020">
    <property type="term" value="C:membrane"/>
    <property type="evidence" value="ECO:0007669"/>
    <property type="project" value="InterPro"/>
</dbReference>
<dbReference type="RefSeq" id="WP_055146960.1">
    <property type="nucleotide sequence ID" value="NZ_JXSZ01000006.1"/>
</dbReference>
<feature type="domain" description="Signal transduction histidine kinase subgroup 3 dimerisation and phosphoacceptor" evidence="12">
    <location>
        <begin position="836"/>
        <end position="895"/>
    </location>
</feature>
<keyword evidence="5" id="KW-0547">Nucleotide-binding</keyword>
<sequence>MGLLNKPGQHIIGLLCFLSLTLFSCSEKSTSDQPVNKGQKARVGLPIDSLLYFKNFDTKDGLISSDLDNTYADSHGYIWISSAKGIMRFDGQNFKPFFDNLETGVRLEGPNYFFEDHNGTFWIFSGSGYLNKYNPQKDIMEAVSTQLENGWANERPMNVALSENGTLWLGGYGGIQNLDTQTGEIQLFPIQKIRTKDWPHKEKVRMEIIRKDKKGQIWLGSRKFGLIRFDPSKGSFDFLRDRPEFLNYLLDDWITDIEVDDDKTFWISDFERGLVHFDPENEQIIDFFEIEKLINSTYKVAIRDLFREGDFLWMATNYHGLLLFDLRKKKIIKQFTRENSSIGMNKITSVHRDRQGNYWLTGNQLVAASSTFYEFKNFAFGENLAVYDLAEGPEGVLATTQKGIFQYSPQGKIKEVSPDQGAYYAIKKTKNKHIWAGGSSRSIELTPDLSKIVKEYSYGIPVDSVGNSLRRSLSLMEDSQGTIWQIDNWRRLHFIKPETGETGNIFSLAQDPISKKFIQVMCLLDDPGQKRILVGTDLGLATVSYKNYELKWIADSKQQQEKVSYLYRGKNGNLWGIFSNKIFRMDKGNLSLSPLTFEDRNSDENFNWIVEEPANTFWIQSSNGILRYKDNKTTLYANHNFSEGSFAKPAPVLSSYGKVFFGGESGLSVIDPKLYKNNEISPQAQLQYVNFPAKRVENQTFDSTLYTTQLNSLELKHDQNRLKLKFDALHYKEPALNKFKYKLEGYDDDFLNSGSSGEVFYTNLSPGNYTLLYAAANGDGVWSDLKEFNIMISPPWYQTWWAWLLYLGLFFLAIYGWIRYRVFMKLERYRATEEMRTNISADLHDDVGSLLAGLSMKSELMSLGVKPVDVESLNKISEMARDAMERMRDTVWAIDSRKDKVENLLDRMRAFAEQNLPEKGFRYEFITEGIDKASFINPILRQNLYLILKEAVTNILKHSDGNTVKIKLKKSDSNVQLVIKDNGQQKYTTPSDGLGMSNMKNRAAKINGSVRSFYENGFTLKVVAALERKD</sequence>
<keyword evidence="7" id="KW-0067">ATP-binding</keyword>
<dbReference type="Gene3D" id="2.60.40.10">
    <property type="entry name" value="Immunoglobulins"/>
    <property type="match status" value="1"/>
</dbReference>